<evidence type="ECO:0000256" key="5">
    <source>
        <dbReference type="ARBA" id="ARBA00022989"/>
    </source>
</evidence>
<dbReference type="CDD" id="cd06173">
    <property type="entry name" value="MFS_MefA_like"/>
    <property type="match status" value="1"/>
</dbReference>
<dbReference type="InterPro" id="IPR010290">
    <property type="entry name" value="TM_effector"/>
</dbReference>
<feature type="transmembrane region" description="Helical" evidence="7">
    <location>
        <begin position="165"/>
        <end position="182"/>
    </location>
</feature>
<evidence type="ECO:0000313" key="10">
    <source>
        <dbReference type="Proteomes" id="UP001596549"/>
    </source>
</evidence>
<keyword evidence="6 7" id="KW-0472">Membrane</keyword>
<dbReference type="InterPro" id="IPR020846">
    <property type="entry name" value="MFS_dom"/>
</dbReference>
<feature type="transmembrane region" description="Helical" evidence="7">
    <location>
        <begin position="215"/>
        <end position="235"/>
    </location>
</feature>
<evidence type="ECO:0000256" key="4">
    <source>
        <dbReference type="ARBA" id="ARBA00022692"/>
    </source>
</evidence>
<dbReference type="Gene3D" id="1.20.1250.20">
    <property type="entry name" value="MFS general substrate transporter like domains"/>
    <property type="match status" value="1"/>
</dbReference>
<dbReference type="Pfam" id="PF05977">
    <property type="entry name" value="MFS_3"/>
    <property type="match status" value="1"/>
</dbReference>
<feature type="transmembrane region" description="Helical" evidence="7">
    <location>
        <begin position="37"/>
        <end position="58"/>
    </location>
</feature>
<keyword evidence="4 7" id="KW-0812">Transmembrane</keyword>
<feature type="transmembrane region" description="Helical" evidence="7">
    <location>
        <begin position="278"/>
        <end position="311"/>
    </location>
</feature>
<keyword evidence="5 7" id="KW-1133">Transmembrane helix</keyword>
<dbReference type="PROSITE" id="PS50850">
    <property type="entry name" value="MFS"/>
    <property type="match status" value="1"/>
</dbReference>
<keyword evidence="10" id="KW-1185">Reference proteome</keyword>
<dbReference type="Proteomes" id="UP001596549">
    <property type="component" value="Unassembled WGS sequence"/>
</dbReference>
<keyword evidence="3" id="KW-1003">Cell membrane</keyword>
<dbReference type="PANTHER" id="PTHR23513">
    <property type="entry name" value="INTEGRAL MEMBRANE EFFLUX PROTEIN-RELATED"/>
    <property type="match status" value="1"/>
</dbReference>
<organism evidence="9 10">
    <name type="scientific">Fictibacillus iocasae</name>
    <dbReference type="NCBI Taxonomy" id="2715437"/>
    <lineage>
        <taxon>Bacteria</taxon>
        <taxon>Bacillati</taxon>
        <taxon>Bacillota</taxon>
        <taxon>Bacilli</taxon>
        <taxon>Bacillales</taxon>
        <taxon>Fictibacillaceae</taxon>
        <taxon>Fictibacillus</taxon>
    </lineage>
</organism>
<sequence length="398" mass="44375">MISIRRIFFASSFFLFLGNWTGMTAINWYVYDYYQEAAYLGYINFARLIPIVLFSLYAGKLCDRYKKTILAKWYGAAVLLITALLAALAFMDELTFAALLVFSFIRGVASAFETPNRNSILGTLGDSKDMSKLVSSHSLIINLCRSAGPALAGMMLAAYDVQWTFLLQAAAALLSLLLILPLKEDKSVRIVKRKPLPSWKVVKQYFAGDETGRRIFLYSLITMAFGFSYSTVLPVLVDGHFAGRADIFGLSMAVAAAGGIIGAVFLPRAVEHFGEQKVYYRSGFLFAISLLLIPVPVKALFFVVLFTLGFFGQWLRSSNRIYFQRHVPESERGVLMSAVLMDRGMIPAGSILISFMIGWFGAAPVFLIMGTICLLPLLFRRQTFKLTHKKVYNIADSN</sequence>
<dbReference type="SUPFAM" id="SSF103473">
    <property type="entry name" value="MFS general substrate transporter"/>
    <property type="match status" value="1"/>
</dbReference>
<feature type="transmembrane region" description="Helical" evidence="7">
    <location>
        <begin position="351"/>
        <end position="379"/>
    </location>
</feature>
<comment type="subcellular location">
    <subcellularLocation>
        <location evidence="1">Cell membrane</location>
        <topology evidence="1">Multi-pass membrane protein</topology>
    </subcellularLocation>
</comment>
<evidence type="ECO:0000256" key="6">
    <source>
        <dbReference type="ARBA" id="ARBA00023136"/>
    </source>
</evidence>
<evidence type="ECO:0000256" key="7">
    <source>
        <dbReference type="SAM" id="Phobius"/>
    </source>
</evidence>
<feature type="transmembrane region" description="Helical" evidence="7">
    <location>
        <begin position="7"/>
        <end position="31"/>
    </location>
</feature>
<accession>A0ABW2NU58</accession>
<feature type="transmembrane region" description="Helical" evidence="7">
    <location>
        <begin position="247"/>
        <end position="266"/>
    </location>
</feature>
<protein>
    <submittedName>
        <fullName evidence="9">MFS transporter</fullName>
    </submittedName>
</protein>
<evidence type="ECO:0000313" key="9">
    <source>
        <dbReference type="EMBL" id="MFC7372793.1"/>
    </source>
</evidence>
<reference evidence="10" key="1">
    <citation type="journal article" date="2019" name="Int. J. Syst. Evol. Microbiol.">
        <title>The Global Catalogue of Microorganisms (GCM) 10K type strain sequencing project: providing services to taxonomists for standard genome sequencing and annotation.</title>
        <authorList>
            <consortium name="The Broad Institute Genomics Platform"/>
            <consortium name="The Broad Institute Genome Sequencing Center for Infectious Disease"/>
            <person name="Wu L."/>
            <person name="Ma J."/>
        </authorList>
    </citation>
    <scope>NUCLEOTIDE SEQUENCE [LARGE SCALE GENOMIC DNA]</scope>
    <source>
        <strain evidence="10">NBRC 106396</strain>
    </source>
</reference>
<feature type="domain" description="Major facilitator superfamily (MFS) profile" evidence="8">
    <location>
        <begin position="1"/>
        <end position="388"/>
    </location>
</feature>
<proteinExistence type="predicted"/>
<feature type="transmembrane region" description="Helical" evidence="7">
    <location>
        <begin position="70"/>
        <end position="90"/>
    </location>
</feature>
<evidence type="ECO:0000256" key="2">
    <source>
        <dbReference type="ARBA" id="ARBA00022448"/>
    </source>
</evidence>
<evidence type="ECO:0000259" key="8">
    <source>
        <dbReference type="PROSITE" id="PS50850"/>
    </source>
</evidence>
<evidence type="ECO:0000256" key="3">
    <source>
        <dbReference type="ARBA" id="ARBA00022475"/>
    </source>
</evidence>
<comment type="caution">
    <text evidence="9">The sequence shown here is derived from an EMBL/GenBank/DDBJ whole genome shotgun (WGS) entry which is preliminary data.</text>
</comment>
<dbReference type="InterPro" id="IPR036259">
    <property type="entry name" value="MFS_trans_sf"/>
</dbReference>
<dbReference type="PANTHER" id="PTHR23513:SF11">
    <property type="entry name" value="STAPHYLOFERRIN A TRANSPORTER"/>
    <property type="match status" value="1"/>
</dbReference>
<gene>
    <name evidence="9" type="ORF">ACFQPF_14085</name>
</gene>
<dbReference type="EMBL" id="JBHTCP010000047">
    <property type="protein sequence ID" value="MFC7372793.1"/>
    <property type="molecule type" value="Genomic_DNA"/>
</dbReference>
<name>A0ABW2NU58_9BACL</name>
<keyword evidence="2" id="KW-0813">Transport</keyword>
<dbReference type="RefSeq" id="WP_379750359.1">
    <property type="nucleotide sequence ID" value="NZ_JBHTCP010000047.1"/>
</dbReference>
<evidence type="ECO:0000256" key="1">
    <source>
        <dbReference type="ARBA" id="ARBA00004651"/>
    </source>
</evidence>